<evidence type="ECO:0000256" key="4">
    <source>
        <dbReference type="ARBA" id="ARBA00023065"/>
    </source>
</evidence>
<keyword evidence="7 8" id="KW-0066">ATP synthesis</keyword>
<dbReference type="NCBIfam" id="TIGR01145">
    <property type="entry name" value="ATP_synt_delta"/>
    <property type="match status" value="1"/>
</dbReference>
<evidence type="ECO:0000256" key="1">
    <source>
        <dbReference type="ARBA" id="ARBA00004370"/>
    </source>
</evidence>
<evidence type="ECO:0000256" key="6">
    <source>
        <dbReference type="ARBA" id="ARBA00023196"/>
    </source>
</evidence>
<dbReference type="KEGG" id="mclo:DK849_01180"/>
<dbReference type="Pfam" id="PF00213">
    <property type="entry name" value="OSCP"/>
    <property type="match status" value="1"/>
</dbReference>
<dbReference type="SUPFAM" id="SSF47928">
    <property type="entry name" value="N-terminal domain of the delta subunit of the F1F0-ATP synthase"/>
    <property type="match status" value="1"/>
</dbReference>
<evidence type="ECO:0000256" key="8">
    <source>
        <dbReference type="HAMAP-Rule" id="MF_01416"/>
    </source>
</evidence>
<dbReference type="InterPro" id="IPR000711">
    <property type="entry name" value="ATPase_OSCP/dsu"/>
</dbReference>
<dbReference type="InterPro" id="IPR026015">
    <property type="entry name" value="ATP_synth_OSCP/delta_N_sf"/>
</dbReference>
<comment type="function">
    <text evidence="8">This protein is part of the stalk that links CF(0) to CF(1). It either transmits conformational changes from CF(0) to CF(1) or is implicated in proton conduction.</text>
</comment>
<keyword evidence="10" id="KW-1185">Reference proteome</keyword>
<dbReference type="AlphaFoldDB" id="A0A2Z4LN60"/>
<dbReference type="EMBL" id="CP030103">
    <property type="protein sequence ID" value="AWX42687.1"/>
    <property type="molecule type" value="Genomic_DNA"/>
</dbReference>
<reference evidence="10" key="1">
    <citation type="submission" date="2018-06" db="EMBL/GenBank/DDBJ databases">
        <title>Complete genome sequences of Mycoplasma anatis, M. anseris and M. cloacale type strains.</title>
        <authorList>
            <person name="Grozner D."/>
            <person name="Forro B."/>
            <person name="Sulyok K.M."/>
            <person name="Marton S."/>
            <person name="Kreizinger Z."/>
            <person name="Banyai K."/>
            <person name="Gyuranecz M."/>
        </authorList>
    </citation>
    <scope>NUCLEOTIDE SEQUENCE [LARGE SCALE GENOMIC DNA]</scope>
    <source>
        <strain evidence="10">NCTC 10199</strain>
    </source>
</reference>
<dbReference type="PRINTS" id="PR00125">
    <property type="entry name" value="ATPASEDELTA"/>
</dbReference>
<evidence type="ECO:0000256" key="5">
    <source>
        <dbReference type="ARBA" id="ARBA00023136"/>
    </source>
</evidence>
<dbReference type="PANTHER" id="PTHR11910">
    <property type="entry name" value="ATP SYNTHASE DELTA CHAIN"/>
    <property type="match status" value="1"/>
</dbReference>
<keyword evidence="8" id="KW-1003">Cell membrane</keyword>
<proteinExistence type="inferred from homology"/>
<dbReference type="RefSeq" id="WP_029330377.1">
    <property type="nucleotide sequence ID" value="NZ_CP030103.1"/>
</dbReference>
<dbReference type="GO" id="GO:0045259">
    <property type="term" value="C:proton-transporting ATP synthase complex"/>
    <property type="evidence" value="ECO:0007669"/>
    <property type="project" value="UniProtKB-KW"/>
</dbReference>
<dbReference type="GO" id="GO:0046933">
    <property type="term" value="F:proton-transporting ATP synthase activity, rotational mechanism"/>
    <property type="evidence" value="ECO:0007669"/>
    <property type="project" value="UniProtKB-UniRule"/>
</dbReference>
<keyword evidence="3 8" id="KW-0375">Hydrogen ion transport</keyword>
<dbReference type="InterPro" id="IPR020781">
    <property type="entry name" value="ATPase_OSCP/d_CS"/>
</dbReference>
<dbReference type="GO" id="GO:0005886">
    <property type="term" value="C:plasma membrane"/>
    <property type="evidence" value="ECO:0007669"/>
    <property type="project" value="UniProtKB-SubCell"/>
</dbReference>
<evidence type="ECO:0000313" key="9">
    <source>
        <dbReference type="EMBL" id="AWX42687.1"/>
    </source>
</evidence>
<comment type="subcellular location">
    <subcellularLocation>
        <location evidence="8">Cell membrane</location>
        <topology evidence="8">Peripheral membrane protein</topology>
    </subcellularLocation>
    <subcellularLocation>
        <location evidence="1">Membrane</location>
    </subcellularLocation>
</comment>
<keyword evidence="4 8" id="KW-0406">Ion transport</keyword>
<keyword evidence="5 8" id="KW-0472">Membrane</keyword>
<dbReference type="NCBIfam" id="NF009975">
    <property type="entry name" value="PRK13436.1"/>
    <property type="match status" value="1"/>
</dbReference>
<name>A0A2Z4LN60_9BACT</name>
<dbReference type="OrthoDB" id="9802471at2"/>
<evidence type="ECO:0000313" key="10">
    <source>
        <dbReference type="Proteomes" id="UP000249865"/>
    </source>
</evidence>
<dbReference type="PROSITE" id="PS00389">
    <property type="entry name" value="ATPASE_DELTA"/>
    <property type="match status" value="1"/>
</dbReference>
<comment type="similarity">
    <text evidence="8">Belongs to the ATPase delta chain family.</text>
</comment>
<protein>
    <recommendedName>
        <fullName evidence="8">ATP synthase subunit delta</fullName>
    </recommendedName>
    <alternativeName>
        <fullName evidence="8">ATP synthase F(1) sector subunit delta</fullName>
    </alternativeName>
    <alternativeName>
        <fullName evidence="8">F-type ATPase subunit delta</fullName>
        <shortName evidence="8">F-ATPase subunit delta</shortName>
    </alternativeName>
</protein>
<accession>A0A2Z4LN60</accession>
<evidence type="ECO:0000256" key="3">
    <source>
        <dbReference type="ARBA" id="ARBA00022781"/>
    </source>
</evidence>
<gene>
    <name evidence="8 9" type="primary">atpH</name>
    <name evidence="9" type="ORF">DK849_01180</name>
</gene>
<dbReference type="Gene3D" id="1.10.520.20">
    <property type="entry name" value="N-terminal domain of the delta subunit of the F1F0-ATP synthase"/>
    <property type="match status" value="1"/>
</dbReference>
<organism evidence="9 10">
    <name type="scientific">Metamycoplasma cloacale</name>
    <dbReference type="NCBI Taxonomy" id="92401"/>
    <lineage>
        <taxon>Bacteria</taxon>
        <taxon>Bacillati</taxon>
        <taxon>Mycoplasmatota</taxon>
        <taxon>Mycoplasmoidales</taxon>
        <taxon>Metamycoplasmataceae</taxon>
        <taxon>Metamycoplasma</taxon>
    </lineage>
</organism>
<keyword evidence="6 8" id="KW-0139">CF(1)</keyword>
<comment type="function">
    <text evidence="8">F(1)F(0) ATP synthase produces ATP from ADP in the presence of a proton or sodium gradient. F-type ATPases consist of two structural domains, F(1) containing the extramembraneous catalytic core and F(0) containing the membrane proton channel, linked together by a central stalk and a peripheral stalk. During catalysis, ATP synthesis in the catalytic domain of F(1) is coupled via a rotary mechanism of the central stalk subunits to proton translocation.</text>
</comment>
<sequence length="179" mass="21030">MKELNDIIYNWSFALFDLANEKDVLETITEQVVEINQTLKKNKDYLSILNSYVIDLKTKYQYIDEAFSFYHEYIVNIIKLVAKANIGKYLINIFHKFIELSNQKMNITHGVIYTATELQEKQIQEFETKLSKKLNKKVVLINKIDESLIAGIKIKIGDYVIENSIIDQINKLKQYINNK</sequence>
<keyword evidence="2 8" id="KW-0813">Transport</keyword>
<evidence type="ECO:0000256" key="7">
    <source>
        <dbReference type="ARBA" id="ARBA00023310"/>
    </source>
</evidence>
<dbReference type="HAMAP" id="MF_01416">
    <property type="entry name" value="ATP_synth_delta_bact"/>
    <property type="match status" value="1"/>
</dbReference>
<dbReference type="Proteomes" id="UP000249865">
    <property type="component" value="Chromosome"/>
</dbReference>
<evidence type="ECO:0000256" key="2">
    <source>
        <dbReference type="ARBA" id="ARBA00022448"/>
    </source>
</evidence>